<feature type="region of interest" description="Disordered" evidence="1">
    <location>
        <begin position="1"/>
        <end position="27"/>
    </location>
</feature>
<dbReference type="OrthoDB" id="414243at2759"/>
<reference evidence="3" key="1">
    <citation type="journal article" date="2020" name="Stud. Mycol.">
        <title>101 Dothideomycetes genomes: a test case for predicting lifestyles and emergence of pathogens.</title>
        <authorList>
            <person name="Haridas S."/>
            <person name="Albert R."/>
            <person name="Binder M."/>
            <person name="Bloem J."/>
            <person name="Labutti K."/>
            <person name="Salamov A."/>
            <person name="Andreopoulos B."/>
            <person name="Baker S."/>
            <person name="Barry K."/>
            <person name="Bills G."/>
            <person name="Bluhm B."/>
            <person name="Cannon C."/>
            <person name="Castanera R."/>
            <person name="Culley D."/>
            <person name="Daum C."/>
            <person name="Ezra D."/>
            <person name="Gonzalez J."/>
            <person name="Henrissat B."/>
            <person name="Kuo A."/>
            <person name="Liang C."/>
            <person name="Lipzen A."/>
            <person name="Lutzoni F."/>
            <person name="Magnuson J."/>
            <person name="Mondo S."/>
            <person name="Nolan M."/>
            <person name="Ohm R."/>
            <person name="Pangilinan J."/>
            <person name="Park H.-J."/>
            <person name="Ramirez L."/>
            <person name="Alfaro M."/>
            <person name="Sun H."/>
            <person name="Tritt A."/>
            <person name="Yoshinaga Y."/>
            <person name="Zwiers L.-H."/>
            <person name="Turgeon B."/>
            <person name="Goodwin S."/>
            <person name="Spatafora J."/>
            <person name="Crous P."/>
            <person name="Grigoriev I."/>
        </authorList>
    </citation>
    <scope>NUCLEOTIDE SEQUENCE</scope>
    <source>
        <strain evidence="3">CBS 133067</strain>
    </source>
</reference>
<dbReference type="InterPro" id="IPR019236">
    <property type="entry name" value="APP1_cat"/>
</dbReference>
<dbReference type="GO" id="GO:0008195">
    <property type="term" value="F:phosphatidate phosphatase activity"/>
    <property type="evidence" value="ECO:0007669"/>
    <property type="project" value="InterPro"/>
</dbReference>
<feature type="domain" description="Phosphatidate phosphatase APP1 catalytic" evidence="2">
    <location>
        <begin position="212"/>
        <end position="364"/>
    </location>
</feature>
<name>A0A9P4IRJ0_9PEZI</name>
<feature type="compositionally biased region" description="Basic and acidic residues" evidence="1">
    <location>
        <begin position="17"/>
        <end position="27"/>
    </location>
</feature>
<dbReference type="EMBL" id="ML978121">
    <property type="protein sequence ID" value="KAF2104063.1"/>
    <property type="molecule type" value="Genomic_DNA"/>
</dbReference>
<accession>A0A9P4IRJ0</accession>
<organism evidence="3 4">
    <name type="scientific">Rhizodiscina lignyota</name>
    <dbReference type="NCBI Taxonomy" id="1504668"/>
    <lineage>
        <taxon>Eukaryota</taxon>
        <taxon>Fungi</taxon>
        <taxon>Dikarya</taxon>
        <taxon>Ascomycota</taxon>
        <taxon>Pezizomycotina</taxon>
        <taxon>Dothideomycetes</taxon>
        <taxon>Pleosporomycetidae</taxon>
        <taxon>Aulographales</taxon>
        <taxon>Rhizodiscinaceae</taxon>
        <taxon>Rhizodiscina</taxon>
    </lineage>
</organism>
<evidence type="ECO:0000259" key="2">
    <source>
        <dbReference type="Pfam" id="PF09949"/>
    </source>
</evidence>
<gene>
    <name evidence="3" type="ORF">NA57DRAFT_62792</name>
</gene>
<evidence type="ECO:0000313" key="4">
    <source>
        <dbReference type="Proteomes" id="UP000799772"/>
    </source>
</evidence>
<keyword evidence="4" id="KW-1185">Reference proteome</keyword>
<dbReference type="GO" id="GO:0030479">
    <property type="term" value="C:actin cortical patch"/>
    <property type="evidence" value="ECO:0007669"/>
    <property type="project" value="TreeGrafter"/>
</dbReference>
<dbReference type="Pfam" id="PF09949">
    <property type="entry name" value="APP1_cat"/>
    <property type="match status" value="1"/>
</dbReference>
<comment type="caution">
    <text evidence="3">The sequence shown here is derived from an EMBL/GenBank/DDBJ whole genome shotgun (WGS) entry which is preliminary data.</text>
</comment>
<dbReference type="InterPro" id="IPR052935">
    <property type="entry name" value="Mg2+_PAP"/>
</dbReference>
<dbReference type="PANTHER" id="PTHR28208:SF1">
    <property type="entry name" value="FILAMENT ORGANIZATION PROTEIN APP1-LIKE, PUTATIVE (AFU_ORTHOLOGUE AFUA_1G06650)-RELATED"/>
    <property type="match status" value="1"/>
</dbReference>
<dbReference type="Proteomes" id="UP000799772">
    <property type="component" value="Unassembled WGS sequence"/>
</dbReference>
<proteinExistence type="predicted"/>
<sequence length="418" mass="47074">MASLAGNLADAYPHARQLHEETQEEKDFRAHNKFPEFEATMPALPSRRRADLIDTFTSWLGQKNPIHHRVDPAKDSVWLLDNTAYRPPHADAEQWEAEFVIAYFIKNSGEDVSKIAADVAEKIGIGAGDAQEKTIAERLQPLLDSILPAHTVSVDINPNGSTQLGPSDENGISSQLVNIWDDRADGDTRVFNAVGIQSATPCRTTFAEPSGWAVISDIDDTIKLTMTSSPVGILKTTFAEPFTPITGMPELYKHLNEKLSNPPFWYLSASPYNLYPFLREFREQYYPAGTLILRDASWMNLGGFLASLTQGTQAYKVDRMMKVHKWFPNRKFVCLGDSTQSDPEAYAEMYRRDPSWIGKIFIRKVTGVAEIDETEKNSDERFEKAFKGVPNDIYYIFEKPEEVYEYVDALVGSKDVKG</sequence>
<dbReference type="PANTHER" id="PTHR28208">
    <property type="entry name" value="PHOSPHATIDATE PHOSPHATASE APP1"/>
    <property type="match status" value="1"/>
</dbReference>
<protein>
    <recommendedName>
        <fullName evidence="2">Phosphatidate phosphatase APP1 catalytic domain-containing protein</fullName>
    </recommendedName>
</protein>
<dbReference type="AlphaFoldDB" id="A0A9P4IRJ0"/>
<evidence type="ECO:0000313" key="3">
    <source>
        <dbReference type="EMBL" id="KAF2104063.1"/>
    </source>
</evidence>
<evidence type="ECO:0000256" key="1">
    <source>
        <dbReference type="SAM" id="MobiDB-lite"/>
    </source>
</evidence>